<reference evidence="2" key="1">
    <citation type="journal article" date="2013" name="PLoS ONE">
        <title>Direct detection of alternative open reading frames translation products in human significantly expands the proteome.</title>
        <authorList>
            <person name="Vanderperre B."/>
            <person name="Lucier J.-F."/>
            <person name="Motard J."/>
            <person name="Tremblay G."/>
            <person name="Vanderperre S."/>
            <person name="Wisztorski M."/>
            <person name="Salzet M."/>
            <person name="Boisvert F.-M."/>
            <person name="Roucou X."/>
        </authorList>
    </citation>
    <scope>NUCLEOTIDE SEQUENCE</scope>
</reference>
<sequence>MFLLMDGVMNFNIHFMYDSRQTYCFLYSLGVRVLLFIYTGKPMLFLEFRHYKSRGLRFF</sequence>
<keyword evidence="1" id="KW-1133">Transmembrane helix</keyword>
<keyword evidence="1" id="KW-0472">Membrane</keyword>
<dbReference type="ChiTaRS" id="MAGEA8">
    <property type="organism name" value="human"/>
</dbReference>
<feature type="transmembrane region" description="Helical" evidence="1">
    <location>
        <begin position="20"/>
        <end position="39"/>
    </location>
</feature>
<organism evidence="2">
    <name type="scientific">Homo sapiens</name>
    <name type="common">Human</name>
    <dbReference type="NCBI Taxonomy" id="9606"/>
    <lineage>
        <taxon>Eukaryota</taxon>
        <taxon>Metazoa</taxon>
        <taxon>Chordata</taxon>
        <taxon>Craniata</taxon>
        <taxon>Vertebrata</taxon>
        <taxon>Euteleostomi</taxon>
        <taxon>Mammalia</taxon>
        <taxon>Eutheria</taxon>
        <taxon>Euarchontoglires</taxon>
        <taxon>Primates</taxon>
        <taxon>Haplorrhini</taxon>
        <taxon>Catarrhini</taxon>
        <taxon>Hominidae</taxon>
        <taxon>Homo</taxon>
    </lineage>
</organism>
<gene>
    <name evidence="2" type="primary">MAGEA8</name>
</gene>
<protein>
    <submittedName>
        <fullName evidence="2">Alternative protein MAGEA8</fullName>
    </submittedName>
</protein>
<accession>L8ECC3</accession>
<proteinExistence type="predicted"/>
<keyword evidence="1" id="KW-0812">Transmembrane</keyword>
<dbReference type="OrthoDB" id="9484331at2759"/>
<dbReference type="AlphaFoldDB" id="L8ECC3"/>
<dbReference type="EMBL" id="HF583820">
    <property type="protein sequence ID" value="CCQ43317.1"/>
    <property type="molecule type" value="Genomic_DNA"/>
</dbReference>
<evidence type="ECO:0000256" key="1">
    <source>
        <dbReference type="SAM" id="Phobius"/>
    </source>
</evidence>
<evidence type="ECO:0000313" key="2">
    <source>
        <dbReference type="EMBL" id="CCQ43317.1"/>
    </source>
</evidence>
<name>L8ECC3_HUMAN</name>